<evidence type="ECO:0000313" key="3">
    <source>
        <dbReference type="Proteomes" id="UP000002505"/>
    </source>
</evidence>
<feature type="domain" description="DUF6884" evidence="1">
    <location>
        <begin position="8"/>
        <end position="138"/>
    </location>
</feature>
<proteinExistence type="predicted"/>
<geneLocation type="plasmid" evidence="2 3">
    <name>pACHL01</name>
</geneLocation>
<dbReference type="RefSeq" id="WP_012623093.1">
    <property type="nucleotide sequence ID" value="NC_011879.1"/>
</dbReference>
<dbReference type="EMBL" id="CP001342">
    <property type="protein sequence ID" value="ACL42076.1"/>
    <property type="molecule type" value="Genomic_DNA"/>
</dbReference>
<evidence type="ECO:0000313" key="2">
    <source>
        <dbReference type="EMBL" id="ACL42076.1"/>
    </source>
</evidence>
<dbReference type="KEGG" id="ach:Achl_4125"/>
<dbReference type="Pfam" id="PF21818">
    <property type="entry name" value="DUF6884"/>
    <property type="match status" value="1"/>
</dbReference>
<keyword evidence="3" id="KW-1185">Reference proteome</keyword>
<dbReference type="HOGENOM" id="CLU_114074_1_0_11"/>
<reference evidence="2" key="1">
    <citation type="submission" date="2009-01" db="EMBL/GenBank/DDBJ databases">
        <title>Complete sequence of plasmid1 of Arthrobacter chlorophenolicus A6.</title>
        <authorList>
            <consortium name="US DOE Joint Genome Institute"/>
            <person name="Lucas S."/>
            <person name="Copeland A."/>
            <person name="Lapidus A."/>
            <person name="Glavina del Rio T."/>
            <person name="Tice H."/>
            <person name="Bruce D."/>
            <person name="Goodwin L."/>
            <person name="Pitluck S."/>
            <person name="Goltsman E."/>
            <person name="Clum A."/>
            <person name="Larimer F."/>
            <person name="Land M."/>
            <person name="Hauser L."/>
            <person name="Kyrpides N."/>
            <person name="Mikhailova N."/>
            <person name="Jansson J."/>
            <person name="Richardson P."/>
        </authorList>
    </citation>
    <scope>NUCLEOTIDE SEQUENCE [LARGE SCALE GENOMIC DNA]</scope>
    <source>
        <strain evidence="2">A6</strain>
        <plasmid evidence="2">pACHL01</plasmid>
    </source>
</reference>
<accession>B8HI29</accession>
<sequence length="144" mass="15688">MNSKPCTVGLVACASQKLAYPAPARDLYVSQLFRKASAYVELTCDTWYVLSARHGLVHPDRIIEPYDVRLTGSPAPAPVRHWAAMVRSQLEAELAGIHGVRLIVLAGKQYRAALEGSPWPIQIPMEGLGIGQQLGWLTGKLVGE</sequence>
<protein>
    <recommendedName>
        <fullName evidence="1">DUF6884 domain-containing protein</fullName>
    </recommendedName>
</protein>
<organism evidence="2 3">
    <name type="scientific">Pseudarthrobacter chlorophenolicus (strain ATCC 700700 / DSM 12829 / CIP 107037 / JCM 12360 / KCTC 9906 / NCIMB 13794 / A6)</name>
    <name type="common">Arthrobacter chlorophenolicus</name>
    <dbReference type="NCBI Taxonomy" id="452863"/>
    <lineage>
        <taxon>Bacteria</taxon>
        <taxon>Bacillati</taxon>
        <taxon>Actinomycetota</taxon>
        <taxon>Actinomycetes</taxon>
        <taxon>Micrococcales</taxon>
        <taxon>Micrococcaceae</taxon>
        <taxon>Pseudarthrobacter</taxon>
    </lineage>
</organism>
<keyword evidence="2" id="KW-0614">Plasmid</keyword>
<dbReference type="AlphaFoldDB" id="B8HI29"/>
<evidence type="ECO:0000259" key="1">
    <source>
        <dbReference type="Pfam" id="PF21818"/>
    </source>
</evidence>
<name>B8HI29_PSECP</name>
<dbReference type="OrthoDB" id="2866199at2"/>
<gene>
    <name evidence="2" type="ordered locus">Achl_4125</name>
</gene>
<dbReference type="Proteomes" id="UP000002505">
    <property type="component" value="Plasmid pACHL01"/>
</dbReference>
<dbReference type="InterPro" id="IPR049251">
    <property type="entry name" value="DUF6884"/>
</dbReference>